<feature type="compositionally biased region" description="Basic and acidic residues" evidence="1">
    <location>
        <begin position="351"/>
        <end position="368"/>
    </location>
</feature>
<accession>A0A5C5VFD9</accession>
<evidence type="ECO:0000313" key="2">
    <source>
        <dbReference type="EMBL" id="TWT36570.1"/>
    </source>
</evidence>
<evidence type="ECO:0000256" key="1">
    <source>
        <dbReference type="SAM" id="MobiDB-lite"/>
    </source>
</evidence>
<comment type="caution">
    <text evidence="2">The sequence shown here is derived from an EMBL/GenBank/DDBJ whole genome shotgun (WGS) entry which is preliminary data.</text>
</comment>
<feature type="region of interest" description="Disordered" evidence="1">
    <location>
        <begin position="346"/>
        <end position="368"/>
    </location>
</feature>
<protein>
    <submittedName>
        <fullName evidence="2">Cyclopropane-fatty-acyl-phospholipid synthase</fullName>
        <ecNumber evidence="2">2.1.1.79</ecNumber>
    </submittedName>
</protein>
<dbReference type="SUPFAM" id="SSF53335">
    <property type="entry name" value="S-adenosyl-L-methionine-dependent methyltransferases"/>
    <property type="match status" value="1"/>
</dbReference>
<dbReference type="GO" id="GO:0008825">
    <property type="term" value="F:cyclopropane-fatty-acyl-phospholipid synthase activity"/>
    <property type="evidence" value="ECO:0007669"/>
    <property type="project" value="UniProtKB-EC"/>
</dbReference>
<keyword evidence="2" id="KW-0489">Methyltransferase</keyword>
<dbReference type="AlphaFoldDB" id="A0A5C5VFD9"/>
<dbReference type="Proteomes" id="UP000316714">
    <property type="component" value="Unassembled WGS sequence"/>
</dbReference>
<organism evidence="2 3">
    <name type="scientific">Posidoniimonas corsicana</name>
    <dbReference type="NCBI Taxonomy" id="1938618"/>
    <lineage>
        <taxon>Bacteria</taxon>
        <taxon>Pseudomonadati</taxon>
        <taxon>Planctomycetota</taxon>
        <taxon>Planctomycetia</taxon>
        <taxon>Pirellulales</taxon>
        <taxon>Lacipirellulaceae</taxon>
        <taxon>Posidoniimonas</taxon>
    </lineage>
</organism>
<proteinExistence type="predicted"/>
<evidence type="ECO:0000313" key="3">
    <source>
        <dbReference type="Proteomes" id="UP000316714"/>
    </source>
</evidence>
<sequence>MESFIFLAERGLIPDVAIRWGIRRLLAMRQSQLGDLQGKNDRILEQLRQGPLAVATDAANEQHYEAPTEFFQKVLGPRLKYSCCLFDEATSTLSDAESEMLGLTVARAEVQDGMKVLELGCGWGSLTLWLAEKFPACRVTAVTNSSTQRAYIAGQARERGLSSVNVVEADMCDFSTVAKFDRVLSIEMFEHMRNYELLFERVASWLAPGGKAFVHVFCNRRAPYLFEQTGENDWMARHFFTGGVMPSVGLFRSFDEHLVVASEWRVDGLQYWRTCEAWLANLDRNRSDLLRVFAASLSPTDARIALQRWRMFFMACAELFKFNGGQEWLVNHYLLEPKEETENMRCPVGDDVSHFNTPEHERGTRARS</sequence>
<dbReference type="FunFam" id="3.40.50.150:FF:000554">
    <property type="entry name" value="Cation-transporting ATPase"/>
    <property type="match status" value="1"/>
</dbReference>
<dbReference type="Pfam" id="PF02353">
    <property type="entry name" value="CMAS"/>
    <property type="match status" value="1"/>
</dbReference>
<dbReference type="PANTHER" id="PTHR43832">
    <property type="match status" value="1"/>
</dbReference>
<dbReference type="InterPro" id="IPR029063">
    <property type="entry name" value="SAM-dependent_MTases_sf"/>
</dbReference>
<name>A0A5C5VFD9_9BACT</name>
<dbReference type="PANTHER" id="PTHR43832:SF1">
    <property type="entry name" value="S-ADENOSYL-L-METHIONINE-DEPENDENT METHYLTRANSFERASES SUPERFAMILY PROTEIN"/>
    <property type="match status" value="1"/>
</dbReference>
<reference evidence="2 3" key="1">
    <citation type="submission" date="2019-02" db="EMBL/GenBank/DDBJ databases">
        <title>Deep-cultivation of Planctomycetes and their phenomic and genomic characterization uncovers novel biology.</title>
        <authorList>
            <person name="Wiegand S."/>
            <person name="Jogler M."/>
            <person name="Boedeker C."/>
            <person name="Pinto D."/>
            <person name="Vollmers J."/>
            <person name="Rivas-Marin E."/>
            <person name="Kohn T."/>
            <person name="Peeters S.H."/>
            <person name="Heuer A."/>
            <person name="Rast P."/>
            <person name="Oberbeckmann S."/>
            <person name="Bunk B."/>
            <person name="Jeske O."/>
            <person name="Meyerdierks A."/>
            <person name="Storesund J.E."/>
            <person name="Kallscheuer N."/>
            <person name="Luecker S."/>
            <person name="Lage O.M."/>
            <person name="Pohl T."/>
            <person name="Merkel B.J."/>
            <person name="Hornburger P."/>
            <person name="Mueller R.-W."/>
            <person name="Bruemmer F."/>
            <person name="Labrenz M."/>
            <person name="Spormann A.M."/>
            <person name="Op Den Camp H."/>
            <person name="Overmann J."/>
            <person name="Amann R."/>
            <person name="Jetten M.S.M."/>
            <person name="Mascher T."/>
            <person name="Medema M.H."/>
            <person name="Devos D.P."/>
            <person name="Kaster A.-K."/>
            <person name="Ovreas L."/>
            <person name="Rohde M."/>
            <person name="Galperin M.Y."/>
            <person name="Jogler C."/>
        </authorList>
    </citation>
    <scope>NUCLEOTIDE SEQUENCE [LARGE SCALE GENOMIC DNA]</scope>
    <source>
        <strain evidence="2 3">KOR34</strain>
    </source>
</reference>
<dbReference type="CDD" id="cd02440">
    <property type="entry name" value="AdoMet_MTases"/>
    <property type="match status" value="1"/>
</dbReference>
<dbReference type="Gene3D" id="3.40.50.150">
    <property type="entry name" value="Vaccinia Virus protein VP39"/>
    <property type="match status" value="1"/>
</dbReference>
<keyword evidence="2" id="KW-0808">Transferase</keyword>
<dbReference type="EMBL" id="SIHJ01000001">
    <property type="protein sequence ID" value="TWT36570.1"/>
    <property type="molecule type" value="Genomic_DNA"/>
</dbReference>
<dbReference type="OrthoDB" id="9782855at2"/>
<dbReference type="RefSeq" id="WP_146563579.1">
    <property type="nucleotide sequence ID" value="NZ_SIHJ01000001.1"/>
</dbReference>
<keyword evidence="3" id="KW-1185">Reference proteome</keyword>
<dbReference type="EC" id="2.1.1.79" evidence="2"/>
<gene>
    <name evidence="2" type="primary">cfa_1</name>
    <name evidence="2" type="ORF">KOR34_14760</name>
</gene>
<dbReference type="GO" id="GO:0032259">
    <property type="term" value="P:methylation"/>
    <property type="evidence" value="ECO:0007669"/>
    <property type="project" value="UniProtKB-KW"/>
</dbReference>